<dbReference type="PROSITE" id="PS50110">
    <property type="entry name" value="RESPONSE_REGULATORY"/>
    <property type="match status" value="1"/>
</dbReference>
<organism evidence="5">
    <name type="scientific">Darwinula stevensoni</name>
    <dbReference type="NCBI Taxonomy" id="69355"/>
    <lineage>
        <taxon>Eukaryota</taxon>
        <taxon>Metazoa</taxon>
        <taxon>Ecdysozoa</taxon>
        <taxon>Arthropoda</taxon>
        <taxon>Crustacea</taxon>
        <taxon>Oligostraca</taxon>
        <taxon>Ostracoda</taxon>
        <taxon>Podocopa</taxon>
        <taxon>Podocopida</taxon>
        <taxon>Darwinulocopina</taxon>
        <taxon>Darwinuloidea</taxon>
        <taxon>Darwinulidae</taxon>
        <taxon>Darwinula</taxon>
    </lineage>
</organism>
<dbReference type="SMART" id="SM00448">
    <property type="entry name" value="REC"/>
    <property type="match status" value="1"/>
</dbReference>
<dbReference type="InterPro" id="IPR035965">
    <property type="entry name" value="PAS-like_dom_sf"/>
</dbReference>
<dbReference type="InterPro" id="IPR000014">
    <property type="entry name" value="PAS"/>
</dbReference>
<accession>A0A7R9FUT1</accession>
<dbReference type="InterPro" id="IPR039420">
    <property type="entry name" value="WalR-like"/>
</dbReference>
<reference evidence="5" key="1">
    <citation type="submission" date="2020-11" db="EMBL/GenBank/DDBJ databases">
        <authorList>
            <person name="Tran Van P."/>
        </authorList>
    </citation>
    <scope>NUCLEOTIDE SEQUENCE</scope>
</reference>
<protein>
    <recommendedName>
        <fullName evidence="7">Response regulator</fullName>
    </recommendedName>
</protein>
<feature type="non-terminal residue" evidence="5">
    <location>
        <position position="191"/>
    </location>
</feature>
<evidence type="ECO:0000256" key="1">
    <source>
        <dbReference type="ARBA" id="ARBA00023125"/>
    </source>
</evidence>
<dbReference type="Proteomes" id="UP000677054">
    <property type="component" value="Unassembled WGS sequence"/>
</dbReference>
<keyword evidence="2" id="KW-0597">Phosphoprotein</keyword>
<dbReference type="OrthoDB" id="19824at2759"/>
<name>A0A7R9FUT1_9CRUS</name>
<evidence type="ECO:0000313" key="5">
    <source>
        <dbReference type="EMBL" id="CAD7255366.1"/>
    </source>
</evidence>
<dbReference type="GO" id="GO:0006355">
    <property type="term" value="P:regulation of DNA-templated transcription"/>
    <property type="evidence" value="ECO:0007669"/>
    <property type="project" value="TreeGrafter"/>
</dbReference>
<dbReference type="PANTHER" id="PTHR48111:SF38">
    <property type="entry name" value="TWO-COMPONENT RESPONSE REGULATOR"/>
    <property type="match status" value="1"/>
</dbReference>
<dbReference type="Gene3D" id="3.40.50.2300">
    <property type="match status" value="1"/>
</dbReference>
<feature type="modified residue" description="4-aspartylphosphate" evidence="2">
    <location>
        <position position="56"/>
    </location>
</feature>
<dbReference type="Gene3D" id="3.30.450.20">
    <property type="entry name" value="PAS domain"/>
    <property type="match status" value="1"/>
</dbReference>
<dbReference type="InterPro" id="IPR001789">
    <property type="entry name" value="Sig_transdc_resp-reg_receiver"/>
</dbReference>
<sequence length="191" mass="20879">MTKPSILIAEDEAIVAEDLAGKIKQMGYDVAGITATGEEAVELASHQQRPGLVLMDIRLAGAMDGIAAAQKIIRECNLPVLFLTAHSDPETVGLARQTGAQGYILKPFEARELHIQIELALFKHVMESELRLNLERHRILAETMLQGVVHIDASGKIIAINPACERIIGKNREQILGSCPSIEEDQAIREN</sequence>
<evidence type="ECO:0000259" key="4">
    <source>
        <dbReference type="PROSITE" id="PS50112"/>
    </source>
</evidence>
<keyword evidence="1" id="KW-0238">DNA-binding</keyword>
<feature type="domain" description="Response regulatory" evidence="3">
    <location>
        <begin position="5"/>
        <end position="121"/>
    </location>
</feature>
<evidence type="ECO:0000313" key="6">
    <source>
        <dbReference type="Proteomes" id="UP000677054"/>
    </source>
</evidence>
<dbReference type="GO" id="GO:0000976">
    <property type="term" value="F:transcription cis-regulatory region binding"/>
    <property type="evidence" value="ECO:0007669"/>
    <property type="project" value="TreeGrafter"/>
</dbReference>
<evidence type="ECO:0000256" key="2">
    <source>
        <dbReference type="PROSITE-ProRule" id="PRU00169"/>
    </source>
</evidence>
<feature type="domain" description="PAS" evidence="4">
    <location>
        <begin position="133"/>
        <end position="177"/>
    </location>
</feature>
<dbReference type="SUPFAM" id="SSF52172">
    <property type="entry name" value="CheY-like"/>
    <property type="match status" value="1"/>
</dbReference>
<proteinExistence type="predicted"/>
<dbReference type="GO" id="GO:0000156">
    <property type="term" value="F:phosphorelay response regulator activity"/>
    <property type="evidence" value="ECO:0007669"/>
    <property type="project" value="TreeGrafter"/>
</dbReference>
<dbReference type="SUPFAM" id="SSF55785">
    <property type="entry name" value="PYP-like sensor domain (PAS domain)"/>
    <property type="match status" value="1"/>
</dbReference>
<dbReference type="EMBL" id="CAJPEV010024499">
    <property type="protein sequence ID" value="CAG0908505.1"/>
    <property type="molecule type" value="Genomic_DNA"/>
</dbReference>
<evidence type="ECO:0008006" key="7">
    <source>
        <dbReference type="Google" id="ProtNLM"/>
    </source>
</evidence>
<dbReference type="PROSITE" id="PS50112">
    <property type="entry name" value="PAS"/>
    <property type="match status" value="1"/>
</dbReference>
<dbReference type="GO" id="GO:0005829">
    <property type="term" value="C:cytosol"/>
    <property type="evidence" value="ECO:0007669"/>
    <property type="project" value="TreeGrafter"/>
</dbReference>
<evidence type="ECO:0000259" key="3">
    <source>
        <dbReference type="PROSITE" id="PS50110"/>
    </source>
</evidence>
<dbReference type="InterPro" id="IPR011006">
    <property type="entry name" value="CheY-like_superfamily"/>
</dbReference>
<dbReference type="AlphaFoldDB" id="A0A7R9FUT1"/>
<keyword evidence="6" id="KW-1185">Reference proteome</keyword>
<dbReference type="Pfam" id="PF00072">
    <property type="entry name" value="Response_reg"/>
    <property type="match status" value="1"/>
</dbReference>
<dbReference type="PANTHER" id="PTHR48111">
    <property type="entry name" value="REGULATOR OF RPOS"/>
    <property type="match status" value="1"/>
</dbReference>
<gene>
    <name evidence="5" type="ORF">DSTB1V02_LOCUS15111</name>
</gene>
<dbReference type="GO" id="GO:0032993">
    <property type="term" value="C:protein-DNA complex"/>
    <property type="evidence" value="ECO:0007669"/>
    <property type="project" value="TreeGrafter"/>
</dbReference>
<dbReference type="CDD" id="cd17534">
    <property type="entry name" value="REC_DC-like"/>
    <property type="match status" value="1"/>
</dbReference>
<dbReference type="NCBIfam" id="TIGR00229">
    <property type="entry name" value="sensory_box"/>
    <property type="match status" value="1"/>
</dbReference>
<dbReference type="EMBL" id="LR924017">
    <property type="protein sequence ID" value="CAD7255366.1"/>
    <property type="molecule type" value="Genomic_DNA"/>
</dbReference>